<feature type="transmembrane region" description="Helical" evidence="1">
    <location>
        <begin position="167"/>
        <end position="186"/>
    </location>
</feature>
<gene>
    <name evidence="2" type="ORF">KT71_02687</name>
</gene>
<keyword evidence="1" id="KW-1133">Transmembrane helix</keyword>
<evidence type="ECO:0000313" key="3">
    <source>
        <dbReference type="Proteomes" id="UP000019205"/>
    </source>
</evidence>
<evidence type="ECO:0000256" key="1">
    <source>
        <dbReference type="SAM" id="Phobius"/>
    </source>
</evidence>
<evidence type="ECO:0000313" key="2">
    <source>
        <dbReference type="EMBL" id="EAQ98118.1"/>
    </source>
</evidence>
<dbReference type="Pfam" id="PF14329">
    <property type="entry name" value="DUF4386"/>
    <property type="match status" value="1"/>
</dbReference>
<feature type="transmembrane region" description="Helical" evidence="1">
    <location>
        <begin position="198"/>
        <end position="219"/>
    </location>
</feature>
<protein>
    <recommendedName>
        <fullName evidence="4">DUF4386 domain-containing protein</fullName>
    </recommendedName>
</protein>
<dbReference type="Proteomes" id="UP000019205">
    <property type="component" value="Chromosome"/>
</dbReference>
<name>A4A749_9GAMM</name>
<proteinExistence type="predicted"/>
<keyword evidence="1" id="KW-0812">Transmembrane</keyword>
<dbReference type="EMBL" id="AAOA02000002">
    <property type="protein sequence ID" value="EAQ98118.1"/>
    <property type="molecule type" value="Genomic_DNA"/>
</dbReference>
<dbReference type="HOGENOM" id="CLU_1208108_0_0_6"/>
<reference evidence="2 3" key="2">
    <citation type="journal article" date="2009" name="PLoS ONE">
        <title>The photosynthetic apparatus and its regulation in the aerobic gammaproteobacterium Congregibacter litoralis gen. nov., sp. nov.</title>
        <authorList>
            <person name="Spring S."/>
            <person name="Lunsdorf H."/>
            <person name="Fuchs B.M."/>
            <person name="Tindall B.J."/>
        </authorList>
    </citation>
    <scope>NUCLEOTIDE SEQUENCE [LARGE SCALE GENOMIC DNA]</scope>
    <source>
        <strain evidence="2">KT71</strain>
    </source>
</reference>
<feature type="transmembrane region" description="Helical" evidence="1">
    <location>
        <begin position="82"/>
        <end position="105"/>
    </location>
</feature>
<dbReference type="OrthoDB" id="5421633at2"/>
<sequence>MSLARTVGWSQLALMALGILTSVLVARGIDINLSADVESTARNMLDAELRLRAKAYLACLGFALTTVVNIGLFMLLRRHGQLLAAACLTLSLTGAMLSLLGAVFAMNVAEITSAPAYQAITDSAQRLMLAGMQATSDYTSFHLSLVISCVAQGGFFFLFYRSDLIPRIISAWGVFASLLVSTIIVARDFIPALGHSSVTISFMLGNLIALLSLSLYLGIKGVRGDPAPL</sequence>
<organism evidence="2 3">
    <name type="scientific">Congregibacter litoralis KT71</name>
    <dbReference type="NCBI Taxonomy" id="314285"/>
    <lineage>
        <taxon>Bacteria</taxon>
        <taxon>Pseudomonadati</taxon>
        <taxon>Pseudomonadota</taxon>
        <taxon>Gammaproteobacteria</taxon>
        <taxon>Cellvibrionales</taxon>
        <taxon>Halieaceae</taxon>
        <taxon>Congregibacter</taxon>
    </lineage>
</organism>
<evidence type="ECO:0008006" key="4">
    <source>
        <dbReference type="Google" id="ProtNLM"/>
    </source>
</evidence>
<keyword evidence="1" id="KW-0472">Membrane</keyword>
<feature type="transmembrane region" description="Helical" evidence="1">
    <location>
        <begin position="12"/>
        <end position="35"/>
    </location>
</feature>
<dbReference type="AlphaFoldDB" id="A4A749"/>
<dbReference type="STRING" id="314285.KT71_02687"/>
<feature type="transmembrane region" description="Helical" evidence="1">
    <location>
        <begin position="55"/>
        <end position="75"/>
    </location>
</feature>
<keyword evidence="3" id="KW-1185">Reference proteome</keyword>
<dbReference type="eggNOG" id="ENOG5033PVU">
    <property type="taxonomic scope" value="Bacteria"/>
</dbReference>
<feature type="transmembrane region" description="Helical" evidence="1">
    <location>
        <begin position="141"/>
        <end position="160"/>
    </location>
</feature>
<reference evidence="2 3" key="1">
    <citation type="journal article" date="2007" name="Proc. Natl. Acad. Sci. U.S.A.">
        <title>Characterization of a marine gammaproteobacterium capable of aerobic anoxygenic photosynthesis.</title>
        <authorList>
            <person name="Fuchs B.M."/>
            <person name="Spring S."/>
            <person name="Teeling H."/>
            <person name="Quast C."/>
            <person name="Wulf J."/>
            <person name="Schattenhofer M."/>
            <person name="Yan S."/>
            <person name="Ferriera S."/>
            <person name="Johnson J."/>
            <person name="Glockner F.O."/>
            <person name="Amann R."/>
        </authorList>
    </citation>
    <scope>NUCLEOTIDE SEQUENCE [LARGE SCALE GENOMIC DNA]</scope>
    <source>
        <strain evidence="2">KT71</strain>
    </source>
</reference>
<dbReference type="InterPro" id="IPR025495">
    <property type="entry name" value="DUF4386"/>
</dbReference>
<accession>A4A749</accession>
<comment type="caution">
    <text evidence="2">The sequence shown here is derived from an EMBL/GenBank/DDBJ whole genome shotgun (WGS) entry which is preliminary data.</text>
</comment>